<dbReference type="Proteomes" id="UP000594688">
    <property type="component" value="Chromosome"/>
</dbReference>
<dbReference type="KEGG" id="nli:G3M70_03420"/>
<proteinExistence type="predicted"/>
<name>A0A7T0BU61_9BACT</name>
<accession>A0A7T0BU61</accession>
<organism evidence="1 2">
    <name type="scientific">Candidatus Nitronauta litoralis</name>
    <dbReference type="NCBI Taxonomy" id="2705533"/>
    <lineage>
        <taxon>Bacteria</taxon>
        <taxon>Pseudomonadati</taxon>
        <taxon>Nitrospinota/Tectimicrobiota group</taxon>
        <taxon>Nitrospinota</taxon>
        <taxon>Nitrospinia</taxon>
        <taxon>Nitrospinales</taxon>
        <taxon>Nitrospinaceae</taxon>
        <taxon>Candidatus Nitronauta</taxon>
    </lineage>
</organism>
<gene>
    <name evidence="1" type="ORF">G3M70_03420</name>
</gene>
<evidence type="ECO:0000313" key="1">
    <source>
        <dbReference type="EMBL" id="QPJ60988.1"/>
    </source>
</evidence>
<evidence type="ECO:0000313" key="2">
    <source>
        <dbReference type="Proteomes" id="UP000594688"/>
    </source>
</evidence>
<sequence length="61" mass="7126">MSTGKMQVAECRDGFENIADTGLYPPQQYKEPGHAGQLFETVTPSCNLYLDWRQYRQFNFF</sequence>
<dbReference type="AlphaFoldDB" id="A0A7T0BU61"/>
<dbReference type="EMBL" id="CP048685">
    <property type="protein sequence ID" value="QPJ60988.1"/>
    <property type="molecule type" value="Genomic_DNA"/>
</dbReference>
<reference evidence="1 2" key="1">
    <citation type="submission" date="2020-02" db="EMBL/GenBank/DDBJ databases">
        <title>Genomic and physiological characterization of two novel Nitrospinaceae genera.</title>
        <authorList>
            <person name="Mueller A.J."/>
            <person name="Jung M.-Y."/>
            <person name="Strachan C.R."/>
            <person name="Herbold C.W."/>
            <person name="Kirkegaard R.H."/>
            <person name="Daims H."/>
        </authorList>
    </citation>
    <scope>NUCLEOTIDE SEQUENCE [LARGE SCALE GENOMIC DNA]</scope>
    <source>
        <strain evidence="1">EB</strain>
    </source>
</reference>
<protein>
    <submittedName>
        <fullName evidence="1">Uncharacterized protein</fullName>
    </submittedName>
</protein>